<feature type="region of interest" description="Disordered" evidence="14">
    <location>
        <begin position="543"/>
        <end position="567"/>
    </location>
</feature>
<dbReference type="FunFam" id="2.60.40.1170:FF:000013">
    <property type="entry name" value="AP-5 complex subunit mu-1 isoform X1"/>
    <property type="match status" value="1"/>
</dbReference>
<dbReference type="PANTHER" id="PTHR16082:SF2">
    <property type="entry name" value="AP-5 COMPLEX SUBUNIT MU-1"/>
    <property type="match status" value="1"/>
</dbReference>
<dbReference type="Proteomes" id="UP000265120">
    <property type="component" value="Chromosome 1"/>
</dbReference>
<evidence type="ECO:0000256" key="2">
    <source>
        <dbReference type="ARBA" id="ARBA00004514"/>
    </source>
</evidence>
<evidence type="ECO:0000256" key="7">
    <source>
        <dbReference type="ARBA" id="ARBA00022448"/>
    </source>
</evidence>
<comment type="subunit">
    <text evidence="5">Probably part of the adaptor protein complex 5 (AP-5) a tetramer composed of AP5B1, AP5M1, AP5S1 and AP5Z1.</text>
</comment>
<dbReference type="GO" id="GO:0005829">
    <property type="term" value="C:cytosol"/>
    <property type="evidence" value="ECO:0007669"/>
    <property type="project" value="UniProtKB-SubCell"/>
</dbReference>
<dbReference type="AlphaFoldDB" id="A0A3P8UIH9"/>
<keyword evidence="17" id="KW-1185">Reference proteome</keyword>
<evidence type="ECO:0000313" key="17">
    <source>
        <dbReference type="Proteomes" id="UP000265120"/>
    </source>
</evidence>
<dbReference type="SUPFAM" id="SSF49447">
    <property type="entry name" value="Second domain of Mu2 adaptin subunit (ap50) of ap2 adaptor"/>
    <property type="match status" value="1"/>
</dbReference>
<name>A0A3P8UIH9_CYNSE</name>
<evidence type="ECO:0000259" key="15">
    <source>
        <dbReference type="PROSITE" id="PS51072"/>
    </source>
</evidence>
<dbReference type="GeneTree" id="ENSGT00390000006191"/>
<dbReference type="PANTHER" id="PTHR16082">
    <property type="entry name" value="AP-5 COMPLEX SUBUNIT MU-1"/>
    <property type="match status" value="1"/>
</dbReference>
<evidence type="ECO:0000256" key="8">
    <source>
        <dbReference type="ARBA" id="ARBA00022490"/>
    </source>
</evidence>
<reference evidence="16" key="3">
    <citation type="submission" date="2025-09" db="UniProtKB">
        <authorList>
            <consortium name="Ensembl"/>
        </authorList>
    </citation>
    <scope>IDENTIFICATION</scope>
</reference>
<evidence type="ECO:0000256" key="14">
    <source>
        <dbReference type="SAM" id="MobiDB-lite"/>
    </source>
</evidence>
<organism evidence="16 17">
    <name type="scientific">Cynoglossus semilaevis</name>
    <name type="common">Tongue sole</name>
    <dbReference type="NCBI Taxonomy" id="244447"/>
    <lineage>
        <taxon>Eukaryota</taxon>
        <taxon>Metazoa</taxon>
        <taxon>Chordata</taxon>
        <taxon>Craniata</taxon>
        <taxon>Vertebrata</taxon>
        <taxon>Euteleostomi</taxon>
        <taxon>Actinopterygii</taxon>
        <taxon>Neopterygii</taxon>
        <taxon>Teleostei</taxon>
        <taxon>Neoteleostei</taxon>
        <taxon>Acanthomorphata</taxon>
        <taxon>Carangaria</taxon>
        <taxon>Pleuronectiformes</taxon>
        <taxon>Pleuronectoidei</taxon>
        <taxon>Cynoglossidae</taxon>
        <taxon>Cynoglossinae</taxon>
        <taxon>Cynoglossus</taxon>
    </lineage>
</organism>
<proteinExistence type="inferred from homology"/>
<dbReference type="GO" id="GO:0031902">
    <property type="term" value="C:late endosome membrane"/>
    <property type="evidence" value="ECO:0007669"/>
    <property type="project" value="UniProtKB-SubCell"/>
</dbReference>
<dbReference type="Ensembl" id="ENSCSET00000000446.1">
    <property type="protein sequence ID" value="ENSCSEP00000000421.1"/>
    <property type="gene ID" value="ENSCSEG00000000308.1"/>
</dbReference>
<evidence type="ECO:0000256" key="10">
    <source>
        <dbReference type="ARBA" id="ARBA00022927"/>
    </source>
</evidence>
<dbReference type="Pfam" id="PF00928">
    <property type="entry name" value="Adap_comp_sub"/>
    <property type="match status" value="1"/>
</dbReference>
<reference evidence="16 17" key="1">
    <citation type="journal article" date="2014" name="Nat. Genet.">
        <title>Whole-genome sequence of a flatfish provides insights into ZW sex chromosome evolution and adaptation to a benthic lifestyle.</title>
        <authorList>
            <person name="Chen S."/>
            <person name="Zhang G."/>
            <person name="Shao C."/>
            <person name="Huang Q."/>
            <person name="Liu G."/>
            <person name="Zhang P."/>
            <person name="Song W."/>
            <person name="An N."/>
            <person name="Chalopin D."/>
            <person name="Volff J.N."/>
            <person name="Hong Y."/>
            <person name="Li Q."/>
            <person name="Sha Z."/>
            <person name="Zhou H."/>
            <person name="Xie M."/>
            <person name="Yu Q."/>
            <person name="Liu Y."/>
            <person name="Xiang H."/>
            <person name="Wang N."/>
            <person name="Wu K."/>
            <person name="Yang C."/>
            <person name="Zhou Q."/>
            <person name="Liao X."/>
            <person name="Yang L."/>
            <person name="Hu Q."/>
            <person name="Zhang J."/>
            <person name="Meng L."/>
            <person name="Jin L."/>
            <person name="Tian Y."/>
            <person name="Lian J."/>
            <person name="Yang J."/>
            <person name="Miao G."/>
            <person name="Liu S."/>
            <person name="Liang Z."/>
            <person name="Yan F."/>
            <person name="Li Y."/>
            <person name="Sun B."/>
            <person name="Zhang H."/>
            <person name="Zhang J."/>
            <person name="Zhu Y."/>
            <person name="Du M."/>
            <person name="Zhao Y."/>
            <person name="Schartl M."/>
            <person name="Tang Q."/>
            <person name="Wang J."/>
        </authorList>
    </citation>
    <scope>NUCLEOTIDE SEQUENCE</scope>
</reference>
<dbReference type="GO" id="GO:0016197">
    <property type="term" value="P:endosomal transport"/>
    <property type="evidence" value="ECO:0007669"/>
    <property type="project" value="TreeGrafter"/>
</dbReference>
<evidence type="ECO:0000256" key="9">
    <source>
        <dbReference type="ARBA" id="ARBA00022753"/>
    </source>
</evidence>
<evidence type="ECO:0000256" key="6">
    <source>
        <dbReference type="ARBA" id="ARBA00021851"/>
    </source>
</evidence>
<evidence type="ECO:0000256" key="12">
    <source>
        <dbReference type="ARBA" id="ARBA00023228"/>
    </source>
</evidence>
<dbReference type="CDD" id="cd09256">
    <property type="entry name" value="AP_MuD_MHD"/>
    <property type="match status" value="1"/>
</dbReference>
<dbReference type="InterPro" id="IPR036168">
    <property type="entry name" value="AP2_Mu_C_sf"/>
</dbReference>
<dbReference type="GO" id="GO:0030119">
    <property type="term" value="C:AP-type membrane coat adaptor complex"/>
    <property type="evidence" value="ECO:0007669"/>
    <property type="project" value="TreeGrafter"/>
</dbReference>
<dbReference type="Gene3D" id="2.60.40.1170">
    <property type="entry name" value="Mu homology domain, subdomain B"/>
    <property type="match status" value="2"/>
</dbReference>
<keyword evidence="11" id="KW-0472">Membrane</keyword>
<keyword evidence="8" id="KW-0963">Cytoplasm</keyword>
<dbReference type="GO" id="GO:0015031">
    <property type="term" value="P:protein transport"/>
    <property type="evidence" value="ECO:0007669"/>
    <property type="project" value="UniProtKB-KW"/>
</dbReference>
<comment type="subcellular location">
    <subcellularLocation>
        <location evidence="2">Cytoplasm</location>
        <location evidence="2">Cytosol</location>
    </subcellularLocation>
    <subcellularLocation>
        <location evidence="1">Late endosome membrane</location>
        <topology evidence="1">Peripheral membrane protein</topology>
        <orientation evidence="1">Cytoplasmic side</orientation>
    </subcellularLocation>
    <subcellularLocation>
        <location evidence="3">Lysosome membrane</location>
        <topology evidence="3">Peripheral membrane protein</topology>
        <orientation evidence="3">Cytoplasmic side</orientation>
    </subcellularLocation>
</comment>
<dbReference type="InParanoid" id="A0A3P8UIH9"/>
<dbReference type="InterPro" id="IPR028565">
    <property type="entry name" value="MHD"/>
</dbReference>
<keyword evidence="12" id="KW-0458">Lysosome</keyword>
<feature type="domain" description="MHD" evidence="15">
    <location>
        <begin position="209"/>
        <end position="476"/>
    </location>
</feature>
<comment type="similarity">
    <text evidence="4">Belongs to the adaptor complexes medium subunit family.</text>
</comment>
<dbReference type="GO" id="GO:0005765">
    <property type="term" value="C:lysosomal membrane"/>
    <property type="evidence" value="ECO:0007669"/>
    <property type="project" value="UniProtKB-SubCell"/>
</dbReference>
<dbReference type="PROSITE" id="PS51072">
    <property type="entry name" value="MHD"/>
    <property type="match status" value="1"/>
</dbReference>
<evidence type="ECO:0000313" key="16">
    <source>
        <dbReference type="Ensembl" id="ENSCSEP00000000421.1"/>
    </source>
</evidence>
<evidence type="ECO:0000256" key="13">
    <source>
        <dbReference type="ARBA" id="ARBA00030827"/>
    </source>
</evidence>
<evidence type="ECO:0000256" key="3">
    <source>
        <dbReference type="ARBA" id="ARBA00004630"/>
    </source>
</evidence>
<accession>A0A3P8UIH9</accession>
<keyword evidence="10" id="KW-0653">Protein transport</keyword>
<keyword evidence="9" id="KW-0967">Endosome</keyword>
<dbReference type="FunFam" id="2.60.40.1170:FF:000014">
    <property type="entry name" value="AP-5 complex subunit mu-1 isoform X1"/>
    <property type="match status" value="1"/>
</dbReference>
<reference evidence="16" key="2">
    <citation type="submission" date="2025-08" db="UniProtKB">
        <authorList>
            <consortium name="Ensembl"/>
        </authorList>
    </citation>
    <scope>IDENTIFICATION</scope>
</reference>
<protein>
    <recommendedName>
        <fullName evidence="6">AP-5 complex subunit mu-1</fullName>
    </recommendedName>
    <alternativeName>
        <fullName evidence="13">Adaptor-related protein complex 5 subunit mu-1</fullName>
    </alternativeName>
</protein>
<evidence type="ECO:0000256" key="1">
    <source>
        <dbReference type="ARBA" id="ARBA00004492"/>
    </source>
</evidence>
<evidence type="ECO:0000256" key="5">
    <source>
        <dbReference type="ARBA" id="ARBA00011174"/>
    </source>
</evidence>
<evidence type="ECO:0000256" key="11">
    <source>
        <dbReference type="ARBA" id="ARBA00023136"/>
    </source>
</evidence>
<dbReference type="InterPro" id="IPR039591">
    <property type="entry name" value="AP5M1"/>
</dbReference>
<dbReference type="STRING" id="244447.ENSCSEP00000000421"/>
<keyword evidence="7" id="KW-0813">Transport</keyword>
<sequence length="593" mass="64804">MSLRALWVISHQSGENATVRFSRRFSTVEYRAKCLAGSTYVEVPEEGTVLQLLLTELGLSDPDKFYVPLRDDCLHRPRLPALELHVDGPGKGILWPVLTISHGPLILACLCLVDCPLEPRPPLANLFSVSQGLTLLRGLQTFLLGSGSKADTEGLSCRLAMLPSIMLQVCPLGTPLDVPTVATAATPSVPIPAGNQKQPAWKTGFHKGRAVVNVAVKETVRSMQYGQRSRQDLWDVYGTVTCKCEVEGVLPNVTVTLTLPPNGSPLQDILVHPCVTSLDSSILTASSVDNCDGSAFSGPYKFPFSPPLEPFMLCSYTSQVPVPPILGSYQLKEEENHLRVSATLKLHESVKNSFEFCEAHVPFFNRDQMGAVEMKVSSGQLDVSKEKNLLVWSLGPKFPKSLEVTMEGRITFSGPTPGPTDPLCTELTAYIKLHFKVPDITLSGCCVDQHSVQVYSSAKPRISTCGSVWTERPAAPPGWAKEADISSVTGLQRLQAELVPSRHHHAKGMETVPFARLRLRVWTLDSVRSSPCSSDFLSAMLDRKRRVTESHSSGSSRSRKPRQMMQVAARRTTLKITSCFRTSTARGDEGGGE</sequence>
<evidence type="ECO:0000256" key="4">
    <source>
        <dbReference type="ARBA" id="ARBA00005324"/>
    </source>
</evidence>